<protein>
    <submittedName>
        <fullName evidence="2">Uncharacterized protein</fullName>
    </submittedName>
</protein>
<name>A0ABZ0NFW1_CERBT</name>
<sequence>MSLNVTGELANYHHVADRDQYGFTRGNTPDRLPRTESNDDDYASAYKSAALSHHRSLQQIS</sequence>
<dbReference type="EMBL" id="CP134185">
    <property type="protein sequence ID" value="WPA98423.1"/>
    <property type="molecule type" value="Genomic_DNA"/>
</dbReference>
<dbReference type="RefSeq" id="XP_065458414.1">
    <property type="nucleotide sequence ID" value="XM_065602342.1"/>
</dbReference>
<evidence type="ECO:0000313" key="3">
    <source>
        <dbReference type="Proteomes" id="UP001302367"/>
    </source>
</evidence>
<feature type="region of interest" description="Disordered" evidence="1">
    <location>
        <begin position="20"/>
        <end position="40"/>
    </location>
</feature>
<gene>
    <name evidence="2" type="ORF">RHO25_003035</name>
</gene>
<evidence type="ECO:0000313" key="2">
    <source>
        <dbReference type="EMBL" id="WPA98423.1"/>
    </source>
</evidence>
<organism evidence="2 3">
    <name type="scientific">Cercospora beticola</name>
    <name type="common">Sugarbeet leaf spot fungus</name>
    <dbReference type="NCBI Taxonomy" id="122368"/>
    <lineage>
        <taxon>Eukaryota</taxon>
        <taxon>Fungi</taxon>
        <taxon>Dikarya</taxon>
        <taxon>Ascomycota</taxon>
        <taxon>Pezizomycotina</taxon>
        <taxon>Dothideomycetes</taxon>
        <taxon>Dothideomycetidae</taxon>
        <taxon>Mycosphaerellales</taxon>
        <taxon>Mycosphaerellaceae</taxon>
        <taxon>Cercospora</taxon>
    </lineage>
</organism>
<dbReference type="GeneID" id="90643925"/>
<dbReference type="Proteomes" id="UP001302367">
    <property type="component" value="Chromosome 2"/>
</dbReference>
<reference evidence="2 3" key="1">
    <citation type="submission" date="2023-09" db="EMBL/GenBank/DDBJ databases">
        <title>Complete-Gapless Cercospora beticola genome.</title>
        <authorList>
            <person name="Wyatt N.A."/>
            <person name="Spanner R.E."/>
            <person name="Bolton M.D."/>
        </authorList>
    </citation>
    <scope>NUCLEOTIDE SEQUENCE [LARGE SCALE GENOMIC DNA]</scope>
    <source>
        <strain evidence="2">Cb09-40</strain>
    </source>
</reference>
<keyword evidence="3" id="KW-1185">Reference proteome</keyword>
<evidence type="ECO:0000256" key="1">
    <source>
        <dbReference type="SAM" id="MobiDB-lite"/>
    </source>
</evidence>
<accession>A0ABZ0NFW1</accession>
<proteinExistence type="predicted"/>